<keyword evidence="3 7" id="KW-0812">Transmembrane</keyword>
<dbReference type="Proteomes" id="UP001174136">
    <property type="component" value="Unassembled WGS sequence"/>
</dbReference>
<dbReference type="PANTHER" id="PTHR31258">
    <property type="entry name" value="KERATINOCYTE-ASSOCIATED PROTEIN 3"/>
    <property type="match status" value="1"/>
</dbReference>
<dbReference type="InterPro" id="IPR020977">
    <property type="entry name" value="Beta-casein-like"/>
</dbReference>
<organism evidence="8 9">
    <name type="scientific">Merluccius polli</name>
    <name type="common">Benguela hake</name>
    <name type="synonym">Merluccius cadenati</name>
    <dbReference type="NCBI Taxonomy" id="89951"/>
    <lineage>
        <taxon>Eukaryota</taxon>
        <taxon>Metazoa</taxon>
        <taxon>Chordata</taxon>
        <taxon>Craniata</taxon>
        <taxon>Vertebrata</taxon>
        <taxon>Euteleostomi</taxon>
        <taxon>Actinopterygii</taxon>
        <taxon>Neopterygii</taxon>
        <taxon>Teleostei</taxon>
        <taxon>Neoteleostei</taxon>
        <taxon>Acanthomorphata</taxon>
        <taxon>Zeiogadaria</taxon>
        <taxon>Gadariae</taxon>
        <taxon>Gadiformes</taxon>
        <taxon>Gadoidei</taxon>
        <taxon>Merlucciidae</taxon>
        <taxon>Merluccius</taxon>
    </lineage>
</organism>
<dbReference type="PANTHER" id="PTHR31258:SF5">
    <property type="entry name" value="TMEM54 PROTEIN-RELATED"/>
    <property type="match status" value="1"/>
</dbReference>
<evidence type="ECO:0000256" key="6">
    <source>
        <dbReference type="SAM" id="MobiDB-lite"/>
    </source>
</evidence>
<keyword evidence="4 7" id="KW-1133">Transmembrane helix</keyword>
<accession>A0AA47N8R2</accession>
<comment type="similarity">
    <text evidence="2">Belongs to the TMEM54 family.</text>
</comment>
<feature type="transmembrane region" description="Helical" evidence="7">
    <location>
        <begin position="137"/>
        <end position="158"/>
    </location>
</feature>
<comment type="subcellular location">
    <subcellularLocation>
        <location evidence="1">Membrane</location>
        <topology evidence="1">Multi-pass membrane protein</topology>
    </subcellularLocation>
</comment>
<feature type="transmembrane region" description="Helical" evidence="7">
    <location>
        <begin position="170"/>
        <end position="195"/>
    </location>
</feature>
<evidence type="ECO:0000256" key="7">
    <source>
        <dbReference type="SAM" id="Phobius"/>
    </source>
</evidence>
<evidence type="ECO:0000256" key="2">
    <source>
        <dbReference type="ARBA" id="ARBA00011030"/>
    </source>
</evidence>
<dbReference type="EMBL" id="JAOPHQ010000607">
    <property type="protein sequence ID" value="KAK0153904.1"/>
    <property type="molecule type" value="Genomic_DNA"/>
</dbReference>
<feature type="compositionally biased region" description="Polar residues" evidence="6">
    <location>
        <begin position="81"/>
        <end position="91"/>
    </location>
</feature>
<reference evidence="8" key="1">
    <citation type="journal article" date="2023" name="Front. Mar. Sci.">
        <title>A new Merluccius polli reference genome to investigate the effects of global change in West African waters.</title>
        <authorList>
            <person name="Mateo J.L."/>
            <person name="Blanco-Fernandez C."/>
            <person name="Garcia-Vazquez E."/>
            <person name="Machado-Schiaffino G."/>
        </authorList>
    </citation>
    <scope>NUCLEOTIDE SEQUENCE</scope>
    <source>
        <strain evidence="8">C29</strain>
        <tissue evidence="8">Fin</tissue>
    </source>
</reference>
<dbReference type="Pfam" id="PF12304">
    <property type="entry name" value="BCLP"/>
    <property type="match status" value="1"/>
</dbReference>
<comment type="caution">
    <text evidence="8">The sequence shown here is derived from an EMBL/GenBank/DDBJ whole genome shotgun (WGS) entry which is preliminary data.</text>
</comment>
<evidence type="ECO:0000256" key="1">
    <source>
        <dbReference type="ARBA" id="ARBA00004141"/>
    </source>
</evidence>
<dbReference type="AlphaFoldDB" id="A0AA47N8R2"/>
<feature type="transmembrane region" description="Helical" evidence="7">
    <location>
        <begin position="273"/>
        <end position="303"/>
    </location>
</feature>
<evidence type="ECO:0000256" key="3">
    <source>
        <dbReference type="ARBA" id="ARBA00022692"/>
    </source>
</evidence>
<gene>
    <name evidence="8" type="primary">KRTCAP3_0</name>
    <name evidence="8" type="ORF">N1851_004025</name>
</gene>
<feature type="transmembrane region" description="Helical" evidence="7">
    <location>
        <begin position="207"/>
        <end position="229"/>
    </location>
</feature>
<evidence type="ECO:0000256" key="5">
    <source>
        <dbReference type="ARBA" id="ARBA00023136"/>
    </source>
</evidence>
<proteinExistence type="inferred from homology"/>
<keyword evidence="5 7" id="KW-0472">Membrane</keyword>
<evidence type="ECO:0000256" key="4">
    <source>
        <dbReference type="ARBA" id="ARBA00022989"/>
    </source>
</evidence>
<name>A0AA47N8R2_MERPO</name>
<feature type="region of interest" description="Disordered" evidence="6">
    <location>
        <begin position="67"/>
        <end position="96"/>
    </location>
</feature>
<keyword evidence="9" id="KW-1185">Reference proteome</keyword>
<protein>
    <submittedName>
        <fullName evidence="8">Keratinocyte-associated protein 3</fullName>
    </submittedName>
</protein>
<sequence>MAAVAKPQVIAIEWDTTVRLIDEQVQMEKGNHQIAAEIMPQPDPLTPSEQGAESLCQTTPVTPLTAASSCTLPPSGHLRAPQTSLPFNSTADGERGEKTGKELLRCYQKEEEMTPVKRLGVCCTSLKDSKALMKMGLGLVLVGHINFLLGALVHGAVLRHISVHTLARTMVYAISNVIAIVAGLVGIVCGITTIVLSKNKKNVILKWFLLVTSFIAGLLATASALGLMVSTVKAIMHDGRGLLTHCKFPDAGGYSSITNECPFDPTRIYGTTVILWVPLIVMSVVEVVFSFRCFALCTSYLYLCPCHKKPLNAKRVRIQRSYGTPESVVSVSVPDGELETPEQHELLDCATSTEQSNWL</sequence>
<evidence type="ECO:0000313" key="9">
    <source>
        <dbReference type="Proteomes" id="UP001174136"/>
    </source>
</evidence>
<dbReference type="GO" id="GO:0016020">
    <property type="term" value="C:membrane"/>
    <property type="evidence" value="ECO:0007669"/>
    <property type="project" value="UniProtKB-SubCell"/>
</dbReference>
<evidence type="ECO:0000313" key="8">
    <source>
        <dbReference type="EMBL" id="KAK0153904.1"/>
    </source>
</evidence>